<dbReference type="EMBL" id="CP011144">
    <property type="protein sequence ID" value="AKC88104.1"/>
    <property type="molecule type" value="Genomic_DNA"/>
</dbReference>
<dbReference type="Pfam" id="PF11607">
    <property type="entry name" value="DUF3247"/>
    <property type="match status" value="1"/>
</dbReference>
<keyword evidence="2" id="KW-1185">Reference proteome</keyword>
<evidence type="ECO:0000313" key="1">
    <source>
        <dbReference type="EMBL" id="AKC88104.1"/>
    </source>
</evidence>
<name>A0A0E3Z3U1_9GAMM</name>
<dbReference type="KEGG" id="psuw:WQ53_01065"/>
<dbReference type="AlphaFoldDB" id="A0A0E3Z3U1"/>
<dbReference type="InterPro" id="IPR021649">
    <property type="entry name" value="DUF3247"/>
</dbReference>
<dbReference type="PATRIC" id="fig|314722.6.peg.225"/>
<sequence length="106" mass="11511">MLTAGTDIDRLTAVCALLDDEEQVRLRFDDGSVLEGVVAARPTVQVFRDGEGEGFNALLRLEPLAGDALPRYLWLDRLVEVVRLAAPSPEGDSSAFHTRLHPPATA</sequence>
<dbReference type="Gene3D" id="2.30.30.720">
    <property type="entry name" value="Protein of unknown function (DUF3247)"/>
    <property type="match status" value="1"/>
</dbReference>
<gene>
    <name evidence="1" type="ORF">WQ53_01065</name>
</gene>
<proteinExistence type="predicted"/>
<evidence type="ECO:0000313" key="2">
    <source>
        <dbReference type="Proteomes" id="UP000033067"/>
    </source>
</evidence>
<protein>
    <recommendedName>
        <fullName evidence="3">DUF3247 domain-containing protein</fullName>
    </recommendedName>
</protein>
<organism evidence="1 2">
    <name type="scientific">Pseudoxanthomonas suwonensis</name>
    <dbReference type="NCBI Taxonomy" id="314722"/>
    <lineage>
        <taxon>Bacteria</taxon>
        <taxon>Pseudomonadati</taxon>
        <taxon>Pseudomonadota</taxon>
        <taxon>Gammaproteobacteria</taxon>
        <taxon>Lysobacterales</taxon>
        <taxon>Lysobacteraceae</taxon>
        <taxon>Pseudoxanthomonas</taxon>
    </lineage>
</organism>
<evidence type="ECO:0008006" key="3">
    <source>
        <dbReference type="Google" id="ProtNLM"/>
    </source>
</evidence>
<accession>A0A0E3Z3U1</accession>
<reference evidence="1 2" key="1">
    <citation type="journal article" date="2015" name="Genome Announc.">
        <title>Complete Genome Sequence of Pseudoxanthomonas suwonensis Strain J1, a Cellulose-Degrading Bacterium Isolated from Leaf- and Wood-Enriched Soil.</title>
        <authorList>
            <person name="Hou L."/>
            <person name="Jiang J."/>
            <person name="Xu Z."/>
            <person name="Zhou Y."/>
            <person name="Leung F.C."/>
        </authorList>
    </citation>
    <scope>NUCLEOTIDE SEQUENCE [LARGE SCALE GENOMIC DNA]</scope>
    <source>
        <strain evidence="1 2">J1</strain>
    </source>
</reference>
<dbReference type="Proteomes" id="UP000033067">
    <property type="component" value="Chromosome"/>
</dbReference>